<dbReference type="AlphaFoldDB" id="A0A0G0DC77"/>
<gene>
    <name evidence="2" type="ORF">UR89_C0028G0003</name>
</gene>
<protein>
    <submittedName>
        <fullName evidence="2">Uncharacterized protein</fullName>
    </submittedName>
</protein>
<organism evidence="2 3">
    <name type="scientific">Candidatus Roizmanbacteria bacterium GW2011_GWA2_35_8</name>
    <dbReference type="NCBI Taxonomy" id="1618479"/>
    <lineage>
        <taxon>Bacteria</taxon>
        <taxon>Candidatus Roizmaniibacteriota</taxon>
    </lineage>
</organism>
<accession>A0A0G0DC77</accession>
<dbReference type="EMBL" id="LBQX01000028">
    <property type="protein sequence ID" value="KKP86246.1"/>
    <property type="molecule type" value="Genomic_DNA"/>
</dbReference>
<name>A0A0G0DC77_9BACT</name>
<comment type="caution">
    <text evidence="2">The sequence shown here is derived from an EMBL/GenBank/DDBJ whole genome shotgun (WGS) entry which is preliminary data.</text>
</comment>
<dbReference type="Proteomes" id="UP000034536">
    <property type="component" value="Unassembled WGS sequence"/>
</dbReference>
<evidence type="ECO:0000256" key="1">
    <source>
        <dbReference type="SAM" id="SignalP"/>
    </source>
</evidence>
<feature type="chain" id="PRO_5002531801" evidence="1">
    <location>
        <begin position="24"/>
        <end position="258"/>
    </location>
</feature>
<evidence type="ECO:0000313" key="2">
    <source>
        <dbReference type="EMBL" id="KKP86246.1"/>
    </source>
</evidence>
<feature type="signal peptide" evidence="1">
    <location>
        <begin position="1"/>
        <end position="23"/>
    </location>
</feature>
<proteinExistence type="predicted"/>
<evidence type="ECO:0000313" key="3">
    <source>
        <dbReference type="Proteomes" id="UP000034536"/>
    </source>
</evidence>
<reference evidence="2 3" key="1">
    <citation type="journal article" date="2015" name="Nature">
        <title>rRNA introns, odd ribosomes, and small enigmatic genomes across a large radiation of phyla.</title>
        <authorList>
            <person name="Brown C.T."/>
            <person name="Hug L.A."/>
            <person name="Thomas B.C."/>
            <person name="Sharon I."/>
            <person name="Castelle C.J."/>
            <person name="Singh A."/>
            <person name="Wilkins M.J."/>
            <person name="Williams K.H."/>
            <person name="Banfield J.F."/>
        </authorList>
    </citation>
    <scope>NUCLEOTIDE SEQUENCE [LARGE SCALE GENOMIC DNA]</scope>
</reference>
<keyword evidence="1" id="KW-0732">Signal</keyword>
<sequence length="258" mass="29459">MKKIFLGLLSLLVFLSVNPGAIAKEGLRQEIRETVRETLEEGKEASVSPREIRKEVRKEVKEAVKEKNEGFMERVRNLVKKNLRFEARIEGKITLIEDMVITVNNEDGDFKVNVTEKTKLVRRFGGKSELSEFSVGNEVNVIGKYTDESKSTIDAVLIRNKSVQKRWGAFIGEVTDLNTDNFVIKTVNRGDQTVYFAGAKFVNREEKAITYSDIKIGDRVRVKGMWDRELNKLTEVDQVKDFSNPVKLTQSPKPTEEE</sequence>